<accession>A0A9Q1C4V9</accession>
<organism evidence="1 2">
    <name type="scientific">Holothuria leucospilota</name>
    <name type="common">Black long sea cucumber</name>
    <name type="synonym">Mertensiothuria leucospilota</name>
    <dbReference type="NCBI Taxonomy" id="206669"/>
    <lineage>
        <taxon>Eukaryota</taxon>
        <taxon>Metazoa</taxon>
        <taxon>Echinodermata</taxon>
        <taxon>Eleutherozoa</taxon>
        <taxon>Echinozoa</taxon>
        <taxon>Holothuroidea</taxon>
        <taxon>Aspidochirotacea</taxon>
        <taxon>Aspidochirotida</taxon>
        <taxon>Holothuriidae</taxon>
        <taxon>Holothuria</taxon>
    </lineage>
</organism>
<sequence>MGVQSQNCRCEPAKLGKLEQDEGKIISESCRKVGKQWLVPSPWWKDPHLPDNKVQVERTLQTTEKRLLKNPVYAEA</sequence>
<dbReference type="AlphaFoldDB" id="A0A9Q1C4V9"/>
<reference evidence="1" key="1">
    <citation type="submission" date="2021-10" db="EMBL/GenBank/DDBJ databases">
        <title>Tropical sea cucumber genome reveals ecological adaptation and Cuvierian tubules defense mechanism.</title>
        <authorList>
            <person name="Chen T."/>
        </authorList>
    </citation>
    <scope>NUCLEOTIDE SEQUENCE</scope>
    <source>
        <strain evidence="1">Nanhai2018</strain>
        <tissue evidence="1">Muscle</tissue>
    </source>
</reference>
<evidence type="ECO:0000313" key="2">
    <source>
        <dbReference type="Proteomes" id="UP001152320"/>
    </source>
</evidence>
<keyword evidence="2" id="KW-1185">Reference proteome</keyword>
<dbReference type="Proteomes" id="UP001152320">
    <property type="component" value="Chromosome 7"/>
</dbReference>
<name>A0A9Q1C4V9_HOLLE</name>
<proteinExistence type="predicted"/>
<dbReference type="EMBL" id="JAIZAY010000007">
    <property type="protein sequence ID" value="KAJ8038422.1"/>
    <property type="molecule type" value="Genomic_DNA"/>
</dbReference>
<evidence type="ECO:0000313" key="1">
    <source>
        <dbReference type="EMBL" id="KAJ8038422.1"/>
    </source>
</evidence>
<protein>
    <submittedName>
        <fullName evidence="1">Uncharacterized protein</fullName>
    </submittedName>
</protein>
<comment type="caution">
    <text evidence="1">The sequence shown here is derived from an EMBL/GenBank/DDBJ whole genome shotgun (WGS) entry which is preliminary data.</text>
</comment>
<gene>
    <name evidence="1" type="ORF">HOLleu_15846</name>
</gene>